<evidence type="ECO:0000256" key="8">
    <source>
        <dbReference type="SAM" id="MobiDB-lite"/>
    </source>
</evidence>
<dbReference type="EMBL" id="VEPZ02001122">
    <property type="protein sequence ID" value="KAE8693190.1"/>
    <property type="molecule type" value="Genomic_DNA"/>
</dbReference>
<keyword evidence="10" id="KW-1185">Reference proteome</keyword>
<evidence type="ECO:0000256" key="2">
    <source>
        <dbReference type="ARBA" id="ARBA00007911"/>
    </source>
</evidence>
<evidence type="ECO:0000313" key="9">
    <source>
        <dbReference type="EMBL" id="KAE8693190.1"/>
    </source>
</evidence>
<comment type="function">
    <text evidence="7">Transcriptional regulator that specifically binds to GA-rich elements (GAGA-repeats) present in regulatory sequences of genes involved in developmental processes.</text>
</comment>
<dbReference type="AlphaFoldDB" id="A0A6A2ZN91"/>
<evidence type="ECO:0000256" key="5">
    <source>
        <dbReference type="ARBA" id="ARBA00023163"/>
    </source>
</evidence>
<comment type="subcellular location">
    <subcellularLocation>
        <location evidence="1 7">Nucleus</location>
    </subcellularLocation>
</comment>
<feature type="region of interest" description="Disordered" evidence="8">
    <location>
        <begin position="121"/>
        <end position="140"/>
    </location>
</feature>
<dbReference type="PANTHER" id="PTHR31421:SF6">
    <property type="entry name" value="PROTEIN BASIC PENTACYSTEINE7"/>
    <property type="match status" value="1"/>
</dbReference>
<reference evidence="9" key="1">
    <citation type="submission" date="2019-09" db="EMBL/GenBank/DDBJ databases">
        <title>Draft genome information of white flower Hibiscus syriacus.</title>
        <authorList>
            <person name="Kim Y.-M."/>
        </authorList>
    </citation>
    <scope>NUCLEOTIDE SEQUENCE [LARGE SCALE GENOMIC DNA]</scope>
    <source>
        <strain evidence="9">YM2019G1</strain>
    </source>
</reference>
<keyword evidence="5 7" id="KW-0804">Transcription</keyword>
<protein>
    <recommendedName>
        <fullName evidence="7">GAGA-binding transcriptional activator</fullName>
    </recommendedName>
</protein>
<keyword evidence="3 7" id="KW-0805">Transcription regulation</keyword>
<keyword evidence="6 7" id="KW-0539">Nucleus</keyword>
<dbReference type="GO" id="GO:0009723">
    <property type="term" value="P:response to ethylene"/>
    <property type="evidence" value="ECO:0007669"/>
    <property type="project" value="TreeGrafter"/>
</dbReference>
<evidence type="ECO:0000256" key="7">
    <source>
        <dbReference type="RuleBase" id="RU367160"/>
    </source>
</evidence>
<accession>A0A6A2ZN91</accession>
<keyword evidence="4 7" id="KW-0238">DNA-binding</keyword>
<name>A0A6A2ZN91_HIBSY</name>
<dbReference type="GO" id="GO:0005634">
    <property type="term" value="C:nucleus"/>
    <property type="evidence" value="ECO:0007669"/>
    <property type="project" value="UniProtKB-SubCell"/>
</dbReference>
<dbReference type="InterPro" id="IPR010409">
    <property type="entry name" value="GAGA-bd_tscrpt_act"/>
</dbReference>
<comment type="caution">
    <text evidence="9">The sequence shown here is derived from an EMBL/GenBank/DDBJ whole genome shotgun (WGS) entry which is preliminary data.</text>
</comment>
<evidence type="ECO:0000256" key="4">
    <source>
        <dbReference type="ARBA" id="ARBA00023125"/>
    </source>
</evidence>
<proteinExistence type="inferred from homology"/>
<dbReference type="SMART" id="SM01226">
    <property type="entry name" value="GAGA_bind"/>
    <property type="match status" value="1"/>
</dbReference>
<sequence length="250" mass="27328">MPPFPTRLLRSILHDLFGVKLPSDVKMVFHPNICSALSADVAVFAFAYISHLGVGSSNSLIAMKMRSFSDENMMPETEIGSTGNKSDWETKTTQVGKQKSAVKGSNQIASKVLGPKQLLKKPSVPKKAKGPNIPEAKREKKNLDFDLDGTKFDFSGVPSPICFCTDVARVCYKWGASGWQSSCCTINISECPVPMSPTRPGARVAGRKMTKGAYFKLLLRLAAEGYDLSHPVDLKDHWGRHGANKLVTIK</sequence>
<evidence type="ECO:0000313" key="10">
    <source>
        <dbReference type="Proteomes" id="UP000436088"/>
    </source>
</evidence>
<dbReference type="GO" id="GO:0043565">
    <property type="term" value="F:sequence-specific DNA binding"/>
    <property type="evidence" value="ECO:0007669"/>
    <property type="project" value="TreeGrafter"/>
</dbReference>
<gene>
    <name evidence="9" type="ORF">F3Y22_tig00110816pilonHSYRG00065</name>
</gene>
<dbReference type="PANTHER" id="PTHR31421">
    <property type="entry name" value="PROTEIN BASIC PENTACYSTEINE3"/>
    <property type="match status" value="1"/>
</dbReference>
<dbReference type="Pfam" id="PF06217">
    <property type="entry name" value="GAGA_bind"/>
    <property type="match status" value="1"/>
</dbReference>
<organism evidence="9 10">
    <name type="scientific">Hibiscus syriacus</name>
    <name type="common">Rose of Sharon</name>
    <dbReference type="NCBI Taxonomy" id="106335"/>
    <lineage>
        <taxon>Eukaryota</taxon>
        <taxon>Viridiplantae</taxon>
        <taxon>Streptophyta</taxon>
        <taxon>Embryophyta</taxon>
        <taxon>Tracheophyta</taxon>
        <taxon>Spermatophyta</taxon>
        <taxon>Magnoliopsida</taxon>
        <taxon>eudicotyledons</taxon>
        <taxon>Gunneridae</taxon>
        <taxon>Pentapetalae</taxon>
        <taxon>rosids</taxon>
        <taxon>malvids</taxon>
        <taxon>Malvales</taxon>
        <taxon>Malvaceae</taxon>
        <taxon>Malvoideae</taxon>
        <taxon>Hibiscus</taxon>
    </lineage>
</organism>
<evidence type="ECO:0000256" key="6">
    <source>
        <dbReference type="ARBA" id="ARBA00023242"/>
    </source>
</evidence>
<evidence type="ECO:0000256" key="1">
    <source>
        <dbReference type="ARBA" id="ARBA00004123"/>
    </source>
</evidence>
<dbReference type="GO" id="GO:0003700">
    <property type="term" value="F:DNA-binding transcription factor activity"/>
    <property type="evidence" value="ECO:0007669"/>
    <property type="project" value="UniProtKB-UniRule"/>
</dbReference>
<comment type="similarity">
    <text evidence="2 7">Belongs to the BBR/BPC family.</text>
</comment>
<evidence type="ECO:0000256" key="3">
    <source>
        <dbReference type="ARBA" id="ARBA00023015"/>
    </source>
</evidence>
<dbReference type="Proteomes" id="UP000436088">
    <property type="component" value="Unassembled WGS sequence"/>
</dbReference>